<dbReference type="EMBL" id="BLLF01002707">
    <property type="protein sequence ID" value="GFH25069.1"/>
    <property type="molecule type" value="Genomic_DNA"/>
</dbReference>
<sequence>MYVDPVAAPRGMGLYSKSHPYRRKGGHAARCACCAGWVEIHVEGEAASYRSGQSLLAIGQVTAQMAEVMKVCDNLEPALIPLAHRTCAEAAAAALAVGKRLQGQEPASQLQPMPSLCSTPTQAAAQPRPAHAPCPHHLPNHHPSQSQLQGLLHLPGLSILTRPATNPATSPAEEQQPIMDDERTLVNETRRFFESSLLVMWLEFDDEQQHLEEQWRQNQHLQGGQLQQPPSMRASLSAFVKLRLPWVARLTASQRQ</sequence>
<protein>
    <submittedName>
        <fullName evidence="2">Uncharacterized protein</fullName>
    </submittedName>
</protein>
<feature type="compositionally biased region" description="Low complexity" evidence="1">
    <location>
        <begin position="123"/>
        <end position="143"/>
    </location>
</feature>
<evidence type="ECO:0000313" key="3">
    <source>
        <dbReference type="Proteomes" id="UP000485058"/>
    </source>
</evidence>
<dbReference type="Proteomes" id="UP000485058">
    <property type="component" value="Unassembled WGS sequence"/>
</dbReference>
<organism evidence="2 3">
    <name type="scientific">Haematococcus lacustris</name>
    <name type="common">Green alga</name>
    <name type="synonym">Haematococcus pluvialis</name>
    <dbReference type="NCBI Taxonomy" id="44745"/>
    <lineage>
        <taxon>Eukaryota</taxon>
        <taxon>Viridiplantae</taxon>
        <taxon>Chlorophyta</taxon>
        <taxon>core chlorophytes</taxon>
        <taxon>Chlorophyceae</taxon>
        <taxon>CS clade</taxon>
        <taxon>Chlamydomonadales</taxon>
        <taxon>Haematococcaceae</taxon>
        <taxon>Haematococcus</taxon>
    </lineage>
</organism>
<keyword evidence="3" id="KW-1185">Reference proteome</keyword>
<dbReference type="AlphaFoldDB" id="A0A699ZZ53"/>
<reference evidence="2 3" key="1">
    <citation type="submission" date="2020-02" db="EMBL/GenBank/DDBJ databases">
        <title>Draft genome sequence of Haematococcus lacustris strain NIES-144.</title>
        <authorList>
            <person name="Morimoto D."/>
            <person name="Nakagawa S."/>
            <person name="Yoshida T."/>
            <person name="Sawayama S."/>
        </authorList>
    </citation>
    <scope>NUCLEOTIDE SEQUENCE [LARGE SCALE GENOMIC DNA]</scope>
    <source>
        <strain evidence="2 3">NIES-144</strain>
    </source>
</reference>
<feature type="compositionally biased region" description="Polar residues" evidence="1">
    <location>
        <begin position="105"/>
        <end position="122"/>
    </location>
</feature>
<feature type="non-terminal residue" evidence="2">
    <location>
        <position position="256"/>
    </location>
</feature>
<gene>
    <name evidence="2" type="ORF">HaLaN_22971</name>
</gene>
<evidence type="ECO:0000256" key="1">
    <source>
        <dbReference type="SAM" id="MobiDB-lite"/>
    </source>
</evidence>
<proteinExistence type="predicted"/>
<feature type="non-terminal residue" evidence="2">
    <location>
        <position position="1"/>
    </location>
</feature>
<feature type="region of interest" description="Disordered" evidence="1">
    <location>
        <begin position="105"/>
        <end position="147"/>
    </location>
</feature>
<comment type="caution">
    <text evidence="2">The sequence shown here is derived from an EMBL/GenBank/DDBJ whole genome shotgun (WGS) entry which is preliminary data.</text>
</comment>
<accession>A0A699ZZ53</accession>
<evidence type="ECO:0000313" key="2">
    <source>
        <dbReference type="EMBL" id="GFH25069.1"/>
    </source>
</evidence>
<name>A0A699ZZ53_HAELA</name>